<dbReference type="GO" id="GO:0030170">
    <property type="term" value="F:pyridoxal phosphate binding"/>
    <property type="evidence" value="ECO:0007669"/>
    <property type="project" value="InterPro"/>
</dbReference>
<dbReference type="InterPro" id="IPR005303">
    <property type="entry name" value="MOCOS_middle"/>
</dbReference>
<protein>
    <submittedName>
        <fullName evidence="2">MOSC domain-containing protein</fullName>
    </submittedName>
</protein>
<proteinExistence type="predicted"/>
<evidence type="ECO:0000313" key="2">
    <source>
        <dbReference type="EMBL" id="TQV74703.1"/>
    </source>
</evidence>
<organism evidence="2 3">
    <name type="scientific">Aliikangiella marina</name>
    <dbReference type="NCBI Taxonomy" id="1712262"/>
    <lineage>
        <taxon>Bacteria</taxon>
        <taxon>Pseudomonadati</taxon>
        <taxon>Pseudomonadota</taxon>
        <taxon>Gammaproteobacteria</taxon>
        <taxon>Oceanospirillales</taxon>
        <taxon>Pleioneaceae</taxon>
        <taxon>Aliikangiella</taxon>
    </lineage>
</organism>
<dbReference type="PROSITE" id="PS51340">
    <property type="entry name" value="MOSC"/>
    <property type="match status" value="1"/>
</dbReference>
<dbReference type="InterPro" id="IPR011037">
    <property type="entry name" value="Pyrv_Knase-like_insert_dom_sf"/>
</dbReference>
<accession>A0A545TBV6</accession>
<dbReference type="RefSeq" id="WP_142941317.1">
    <property type="nucleotide sequence ID" value="NZ_VIKR01000002.1"/>
</dbReference>
<evidence type="ECO:0000313" key="3">
    <source>
        <dbReference type="Proteomes" id="UP000317839"/>
    </source>
</evidence>
<keyword evidence="3" id="KW-1185">Reference proteome</keyword>
<dbReference type="SUPFAM" id="SSF50800">
    <property type="entry name" value="PK beta-barrel domain-like"/>
    <property type="match status" value="1"/>
</dbReference>
<sequence length="265" mass="29386">MKLSEIVIHPIKSLAGISVNVAHTTPLGLANDRMMMLVDEHGKFITQRVHSKLALLEVSLSNQELTVSYDGVAPLAITQAMFTDQEKTVEIWGDMCQAKVAPASVNQWFSQYLGFRVSLVSYQQSKPRPVDPNYAQADDNVSFADGFPLLVISQGSLDDLNTRLSTPVTMKSFRPNIVVEGCPPYAEDSWKQIKVGEVIFDAVKLCSRCILTTVDPQTGVKREDKEPLKTLSQYRRQAGGVMFGMNLIPRTNGEIRLDDKVEVLA</sequence>
<dbReference type="EMBL" id="VIKR01000002">
    <property type="protein sequence ID" value="TQV74703.1"/>
    <property type="molecule type" value="Genomic_DNA"/>
</dbReference>
<evidence type="ECO:0000259" key="1">
    <source>
        <dbReference type="PROSITE" id="PS51340"/>
    </source>
</evidence>
<dbReference type="Proteomes" id="UP000317839">
    <property type="component" value="Unassembled WGS sequence"/>
</dbReference>
<dbReference type="OrthoDB" id="581532at2"/>
<reference evidence="2 3" key="1">
    <citation type="submission" date="2019-06" db="EMBL/GenBank/DDBJ databases">
        <title>Draft genome of Aliikangiella marina GYP-15.</title>
        <authorList>
            <person name="Wang G."/>
        </authorList>
    </citation>
    <scope>NUCLEOTIDE SEQUENCE [LARGE SCALE GENOMIC DNA]</scope>
    <source>
        <strain evidence="2 3">GYP-15</strain>
    </source>
</reference>
<dbReference type="Pfam" id="PF03473">
    <property type="entry name" value="MOSC"/>
    <property type="match status" value="1"/>
</dbReference>
<name>A0A545TBV6_9GAMM</name>
<dbReference type="InterPro" id="IPR005302">
    <property type="entry name" value="MoCF_Sase_C"/>
</dbReference>
<dbReference type="PANTHER" id="PTHR14237">
    <property type="entry name" value="MOLYBDOPTERIN COFACTOR SULFURASE MOSC"/>
    <property type="match status" value="1"/>
</dbReference>
<gene>
    <name evidence="2" type="ORF">FLL45_07005</name>
</gene>
<feature type="domain" description="MOSC" evidence="1">
    <location>
        <begin position="122"/>
        <end position="264"/>
    </location>
</feature>
<dbReference type="Pfam" id="PF03476">
    <property type="entry name" value="MOSC_N"/>
    <property type="match status" value="1"/>
</dbReference>
<dbReference type="AlphaFoldDB" id="A0A545TBV6"/>
<dbReference type="GO" id="GO:0030151">
    <property type="term" value="F:molybdenum ion binding"/>
    <property type="evidence" value="ECO:0007669"/>
    <property type="project" value="InterPro"/>
</dbReference>
<dbReference type="SUPFAM" id="SSF141673">
    <property type="entry name" value="MOSC N-terminal domain-like"/>
    <property type="match status" value="1"/>
</dbReference>
<comment type="caution">
    <text evidence="2">The sequence shown here is derived from an EMBL/GenBank/DDBJ whole genome shotgun (WGS) entry which is preliminary data.</text>
</comment>
<dbReference type="GO" id="GO:0003824">
    <property type="term" value="F:catalytic activity"/>
    <property type="evidence" value="ECO:0007669"/>
    <property type="project" value="InterPro"/>
</dbReference>
<dbReference type="PANTHER" id="PTHR14237:SF19">
    <property type="entry name" value="MITOCHONDRIAL AMIDOXIME REDUCING COMPONENT 1"/>
    <property type="match status" value="1"/>
</dbReference>